<evidence type="ECO:0000256" key="1">
    <source>
        <dbReference type="ARBA" id="ARBA00006754"/>
    </source>
</evidence>
<dbReference type="Proteomes" id="UP001200430">
    <property type="component" value="Unassembled WGS sequence"/>
</dbReference>
<evidence type="ECO:0000313" key="5">
    <source>
        <dbReference type="Proteomes" id="UP001200430"/>
    </source>
</evidence>
<evidence type="ECO:0000259" key="2">
    <source>
        <dbReference type="Pfam" id="PF13556"/>
    </source>
</evidence>
<proteinExistence type="inferred from homology"/>
<sequence>MKKTPPPIKDRSFAPFAETLLKGGGLEDILQTIHNLSGFDCAFKLNSGKLHVFSRNTEFFEQIKTYPHRELLRIFHHTTVSQDDSVVGTLILNRPREEPSSPTDLLENATLALRLLLNRKHSELKVEQRYRDHCVQDLLFSRIRHPDELENRASLFGWDLSGSVTAVVAMAVDTDPEDRIRQTICHRLRAFYPKLIFADVGHHLALLIPSSTNGSKEIFETCRYVRDEIAPLKVRLGIGDPRSSFIDAGESYREACQAIEIMDRFLKDWAIARWSELGAYKLLSTLAQKSDGVDFMRQKLSPLVEYDKTNNTELMATLLAIDRGNWNLRTAADSLYVHYNTVKYRFKRICEVLSLDLDDNEQRFAVSLSLRIFLIHDSFKGRSGLLPSS</sequence>
<feature type="domain" description="PucR C-terminal helix-turn-helix" evidence="2">
    <location>
        <begin position="314"/>
        <end position="372"/>
    </location>
</feature>
<dbReference type="InterPro" id="IPR041522">
    <property type="entry name" value="CdaR_GGDEF"/>
</dbReference>
<name>A0ABS9ER59_9BACT</name>
<dbReference type="Pfam" id="PF17853">
    <property type="entry name" value="GGDEF_2"/>
    <property type="match status" value="1"/>
</dbReference>
<gene>
    <name evidence="4" type="ORF">L2W38_12755</name>
</gene>
<dbReference type="InterPro" id="IPR042070">
    <property type="entry name" value="PucR_C-HTH_sf"/>
</dbReference>
<dbReference type="Gene3D" id="1.10.10.2840">
    <property type="entry name" value="PucR C-terminal helix-turn-helix domain"/>
    <property type="match status" value="1"/>
</dbReference>
<reference evidence="4 5" key="1">
    <citation type="submission" date="2022-01" db="EMBL/GenBank/DDBJ databases">
        <title>Dethiosulfovibrio faecalis sp. nov., a novel proteolytic, non-sulfur-reducing bacterium isolated from a marine aquaculture solid waste bioreactor.</title>
        <authorList>
            <person name="Grabowski S."/>
            <person name="Apolinario E."/>
            <person name="Schneider N."/>
            <person name="Marshall C.W."/>
            <person name="Sowers K.R."/>
        </authorList>
    </citation>
    <scope>NUCLEOTIDE SEQUENCE [LARGE SCALE GENOMIC DNA]</scope>
    <source>
        <strain evidence="4 5">DSM 12537</strain>
    </source>
</reference>
<evidence type="ECO:0000313" key="4">
    <source>
        <dbReference type="EMBL" id="MCF4143680.1"/>
    </source>
</evidence>
<protein>
    <submittedName>
        <fullName evidence="4">Helix-turn-helix domain-containing protein</fullName>
    </submittedName>
</protein>
<dbReference type="Pfam" id="PF13556">
    <property type="entry name" value="HTH_30"/>
    <property type="match status" value="1"/>
</dbReference>
<dbReference type="InterPro" id="IPR025736">
    <property type="entry name" value="PucR_C-HTH_dom"/>
</dbReference>
<evidence type="ECO:0000259" key="3">
    <source>
        <dbReference type="Pfam" id="PF17853"/>
    </source>
</evidence>
<organism evidence="4 5">
    <name type="scientific">Dethiosulfovibrio marinus</name>
    <dbReference type="NCBI Taxonomy" id="133532"/>
    <lineage>
        <taxon>Bacteria</taxon>
        <taxon>Thermotogati</taxon>
        <taxon>Synergistota</taxon>
        <taxon>Synergistia</taxon>
        <taxon>Synergistales</taxon>
        <taxon>Dethiosulfovibrionaceae</taxon>
        <taxon>Dethiosulfovibrio</taxon>
    </lineage>
</organism>
<keyword evidence="5" id="KW-1185">Reference proteome</keyword>
<comment type="similarity">
    <text evidence="1">Belongs to the CdaR family.</text>
</comment>
<dbReference type="PANTHER" id="PTHR33744:SF7">
    <property type="entry name" value="PUCR FAMILY TRANSCRIPTIONAL REGULATOR"/>
    <property type="match status" value="1"/>
</dbReference>
<dbReference type="InterPro" id="IPR051448">
    <property type="entry name" value="CdaR-like_regulators"/>
</dbReference>
<accession>A0ABS9ER59</accession>
<comment type="caution">
    <text evidence="4">The sequence shown here is derived from an EMBL/GenBank/DDBJ whole genome shotgun (WGS) entry which is preliminary data.</text>
</comment>
<dbReference type="EMBL" id="JAKGUD010000024">
    <property type="protein sequence ID" value="MCF4143680.1"/>
    <property type="molecule type" value="Genomic_DNA"/>
</dbReference>
<dbReference type="PANTHER" id="PTHR33744">
    <property type="entry name" value="CARBOHYDRATE DIACID REGULATOR"/>
    <property type="match status" value="1"/>
</dbReference>
<feature type="domain" description="CdaR GGDEF-like" evidence="3">
    <location>
        <begin position="145"/>
        <end position="261"/>
    </location>
</feature>
<dbReference type="RefSeq" id="WP_236100464.1">
    <property type="nucleotide sequence ID" value="NZ_JAKGUD010000024.1"/>
</dbReference>